<reference evidence="3" key="1">
    <citation type="submission" date="2016-11" db="EMBL/GenBank/DDBJ databases">
        <authorList>
            <person name="Varghese N."/>
            <person name="Submissions S."/>
        </authorList>
    </citation>
    <scope>NUCLEOTIDE SEQUENCE [LARGE SCALE GENOMIC DNA]</scope>
    <source>
        <strain evidence="3">DSM 24787</strain>
    </source>
</reference>
<dbReference type="OrthoDB" id="975810at2"/>
<evidence type="ECO:0000313" key="2">
    <source>
        <dbReference type="EMBL" id="SIO07324.1"/>
    </source>
</evidence>
<protein>
    <recommendedName>
        <fullName evidence="4">Lipocalin-like domain-containing protein</fullName>
    </recommendedName>
</protein>
<dbReference type="EMBL" id="FSRA01000001">
    <property type="protein sequence ID" value="SIO07324.1"/>
    <property type="molecule type" value="Genomic_DNA"/>
</dbReference>
<dbReference type="STRING" id="536979.SAMN04488055_2791"/>
<keyword evidence="3" id="KW-1185">Reference proteome</keyword>
<feature type="chain" id="PRO_5013360251" description="Lipocalin-like domain-containing protein" evidence="1">
    <location>
        <begin position="21"/>
        <end position="127"/>
    </location>
</feature>
<name>A0A1N6GIJ8_9BACT</name>
<dbReference type="Proteomes" id="UP000185003">
    <property type="component" value="Unassembled WGS sequence"/>
</dbReference>
<dbReference type="PROSITE" id="PS51257">
    <property type="entry name" value="PROKAR_LIPOPROTEIN"/>
    <property type="match status" value="1"/>
</dbReference>
<dbReference type="RefSeq" id="WP_074239816.1">
    <property type="nucleotide sequence ID" value="NZ_FSRA01000001.1"/>
</dbReference>
<dbReference type="AlphaFoldDB" id="A0A1N6GIJ8"/>
<gene>
    <name evidence="2" type="ORF">SAMN04488055_2791</name>
</gene>
<evidence type="ECO:0000313" key="3">
    <source>
        <dbReference type="Proteomes" id="UP000185003"/>
    </source>
</evidence>
<feature type="signal peptide" evidence="1">
    <location>
        <begin position="1"/>
        <end position="20"/>
    </location>
</feature>
<keyword evidence="1" id="KW-0732">Signal</keyword>
<accession>A0A1N6GIJ8</accession>
<evidence type="ECO:0000256" key="1">
    <source>
        <dbReference type="SAM" id="SignalP"/>
    </source>
</evidence>
<sequence>MQSKFILPAAMLMLSLYACTKQNDDSKKPIIDYATYGYVSNWVEIPNGNTLSIFSNSIDPIKGEYLYKGVRLGINIDSSGFIQQTDSSFNFISRGLKDTTTLQYKIYGDSLLVIQNQSAEIKYRKVR</sequence>
<proteinExistence type="predicted"/>
<evidence type="ECO:0008006" key="4">
    <source>
        <dbReference type="Google" id="ProtNLM"/>
    </source>
</evidence>
<organism evidence="2 3">
    <name type="scientific">Chitinophaga niabensis</name>
    <dbReference type="NCBI Taxonomy" id="536979"/>
    <lineage>
        <taxon>Bacteria</taxon>
        <taxon>Pseudomonadati</taxon>
        <taxon>Bacteroidota</taxon>
        <taxon>Chitinophagia</taxon>
        <taxon>Chitinophagales</taxon>
        <taxon>Chitinophagaceae</taxon>
        <taxon>Chitinophaga</taxon>
    </lineage>
</organism>